<dbReference type="CDD" id="cd06222">
    <property type="entry name" value="RNase_H_like"/>
    <property type="match status" value="1"/>
</dbReference>
<dbReference type="InterPro" id="IPR043502">
    <property type="entry name" value="DNA/RNA_pol_sf"/>
</dbReference>
<dbReference type="EnsemblPlants" id="evm.model.03.1178">
    <property type="protein sequence ID" value="cds.evm.model.03.1178"/>
    <property type="gene ID" value="evm.TU.03.1178"/>
</dbReference>
<feature type="domain" description="Reverse transcriptase" evidence="1">
    <location>
        <begin position="192"/>
        <end position="462"/>
    </location>
</feature>
<dbReference type="GO" id="GO:0004523">
    <property type="term" value="F:RNA-DNA hybrid ribonuclease activity"/>
    <property type="evidence" value="ECO:0007669"/>
    <property type="project" value="InterPro"/>
</dbReference>
<evidence type="ECO:0000259" key="1">
    <source>
        <dbReference type="PROSITE" id="PS50878"/>
    </source>
</evidence>
<dbReference type="Pfam" id="PF00078">
    <property type="entry name" value="RVT_1"/>
    <property type="match status" value="1"/>
</dbReference>
<dbReference type="InterPro" id="IPR036397">
    <property type="entry name" value="RNaseH_sf"/>
</dbReference>
<keyword evidence="3" id="KW-1185">Reference proteome</keyword>
<dbReference type="SUPFAM" id="SSF53098">
    <property type="entry name" value="Ribonuclease H-like"/>
    <property type="match status" value="1"/>
</dbReference>
<proteinExistence type="predicted"/>
<dbReference type="GO" id="GO:0003676">
    <property type="term" value="F:nucleic acid binding"/>
    <property type="evidence" value="ECO:0007669"/>
    <property type="project" value="InterPro"/>
</dbReference>
<dbReference type="AlphaFoldDB" id="A0A803P4A1"/>
<evidence type="ECO:0000313" key="2">
    <source>
        <dbReference type="EnsemblPlants" id="cds.evm.model.03.1178"/>
    </source>
</evidence>
<dbReference type="InterPro" id="IPR052343">
    <property type="entry name" value="Retrotransposon-Effector_Assoc"/>
</dbReference>
<dbReference type="CDD" id="cd01650">
    <property type="entry name" value="RT_nLTR_like"/>
    <property type="match status" value="1"/>
</dbReference>
<dbReference type="InterPro" id="IPR002156">
    <property type="entry name" value="RNaseH_domain"/>
</dbReference>
<dbReference type="PROSITE" id="PS50878">
    <property type="entry name" value="RT_POL"/>
    <property type="match status" value="1"/>
</dbReference>
<dbReference type="InterPro" id="IPR012337">
    <property type="entry name" value="RNaseH-like_sf"/>
</dbReference>
<dbReference type="Pfam" id="PF13456">
    <property type="entry name" value="RVT_3"/>
    <property type="match status" value="1"/>
</dbReference>
<reference evidence="2" key="2">
    <citation type="submission" date="2021-03" db="UniProtKB">
        <authorList>
            <consortium name="EnsemblPlants"/>
        </authorList>
    </citation>
    <scope>IDENTIFICATION</scope>
</reference>
<dbReference type="Gramene" id="evm.model.03.1178">
    <property type="protein sequence ID" value="cds.evm.model.03.1178"/>
    <property type="gene ID" value="evm.TU.03.1178"/>
</dbReference>
<evidence type="ECO:0000313" key="3">
    <source>
        <dbReference type="Proteomes" id="UP000596661"/>
    </source>
</evidence>
<name>A0A803P4A1_CANSA</name>
<sequence>MWIKEADCSNIISDCWQNSNGSPIDVLNKNLSSCADNLRSWHRHKFGQLKQKISSTQADVAALSNIPTPTPTHAQQVQKVESILDELLANEEQYWQQRARVDWLQSGDRNTKIFHAKASARHSNNRIRSLSDENVSEKHNMFLLKEFSADDVYEALKSMNGDGSLGIDGMSALFYQHNWHIVGNLVTQAVLHVLNDGGSPEALNKSLITLIPKIKKPKTMKDVRSISLCNVVYKLISKSLVIRLKSILPHVISETQSAFLPNWLITDNILVAFELVHCLKHKTRGKKGFSALKLDMSKVFDRVEWSFIAVVMGKMGLNICWINLIMNFLQTTQLSFIINGSVSGNVKPQRGLRQGDPLSPHLFLIYSEGLSRLLQYEESIGCLKGLAVSRHSPSVFNLLFADDSLLFCEATDRSCGAIKRALDTYHKALGQQLNTEKSVMSFSPNTTDEAKLSFQNILGMSICDCHESYLNLPSYSERDKKQLFNNIKERIWKLLHTWTDKIFSAGDDTNVYVSNPNLFGALSCPLSFQTLQQQHLPAGLTPAATPSSWNRWQPPSPNCLKLNMDAAFNATSNKIGFGAIIRDSNGIVRAAMSHPIHGCCRPQEMEAKGLFYSLKWARQCNFRVDLVETDSLILADSLKKSTLNRSSFQDLLFDVKTQLSYLPSVCVNHVRRDANQAAHDLAKQVLVLDNVCTLLIPFLAYLIDKNILLFIVYFRLVCFKMVSYFVQA</sequence>
<dbReference type="InterPro" id="IPR044730">
    <property type="entry name" value="RNase_H-like_dom_plant"/>
</dbReference>
<dbReference type="Proteomes" id="UP000596661">
    <property type="component" value="Chromosome 3"/>
</dbReference>
<dbReference type="InterPro" id="IPR000477">
    <property type="entry name" value="RT_dom"/>
</dbReference>
<dbReference type="SUPFAM" id="SSF56672">
    <property type="entry name" value="DNA/RNA polymerases"/>
    <property type="match status" value="1"/>
</dbReference>
<dbReference type="PANTHER" id="PTHR46890">
    <property type="entry name" value="NON-LTR RETROLELEMENT REVERSE TRANSCRIPTASE-LIKE PROTEIN-RELATED"/>
    <property type="match status" value="1"/>
</dbReference>
<accession>A0A803P4A1</accession>
<dbReference type="PANTHER" id="PTHR46890:SF48">
    <property type="entry name" value="RNA-DIRECTED DNA POLYMERASE"/>
    <property type="match status" value="1"/>
</dbReference>
<protein>
    <recommendedName>
        <fullName evidence="1">Reverse transcriptase domain-containing protein</fullName>
    </recommendedName>
</protein>
<organism evidence="2 3">
    <name type="scientific">Cannabis sativa</name>
    <name type="common">Hemp</name>
    <name type="synonym">Marijuana</name>
    <dbReference type="NCBI Taxonomy" id="3483"/>
    <lineage>
        <taxon>Eukaryota</taxon>
        <taxon>Viridiplantae</taxon>
        <taxon>Streptophyta</taxon>
        <taxon>Embryophyta</taxon>
        <taxon>Tracheophyta</taxon>
        <taxon>Spermatophyta</taxon>
        <taxon>Magnoliopsida</taxon>
        <taxon>eudicotyledons</taxon>
        <taxon>Gunneridae</taxon>
        <taxon>Pentapetalae</taxon>
        <taxon>rosids</taxon>
        <taxon>fabids</taxon>
        <taxon>Rosales</taxon>
        <taxon>Cannabaceae</taxon>
        <taxon>Cannabis</taxon>
    </lineage>
</organism>
<dbReference type="Gene3D" id="3.30.420.10">
    <property type="entry name" value="Ribonuclease H-like superfamily/Ribonuclease H"/>
    <property type="match status" value="1"/>
</dbReference>
<dbReference type="EMBL" id="UZAU01000288">
    <property type="status" value="NOT_ANNOTATED_CDS"/>
    <property type="molecule type" value="Genomic_DNA"/>
</dbReference>
<reference evidence="2" key="1">
    <citation type="submission" date="2018-11" db="EMBL/GenBank/DDBJ databases">
        <authorList>
            <person name="Grassa J C."/>
        </authorList>
    </citation>
    <scope>NUCLEOTIDE SEQUENCE [LARGE SCALE GENOMIC DNA]</scope>
</reference>